<feature type="domain" description="Gamma-glutamylcyclotransferase AIG2-like" evidence="1">
    <location>
        <begin position="6"/>
        <end position="139"/>
    </location>
</feature>
<evidence type="ECO:0000313" key="3">
    <source>
        <dbReference type="Proteomes" id="UP001242010"/>
    </source>
</evidence>
<evidence type="ECO:0000259" key="1">
    <source>
        <dbReference type="Pfam" id="PF06094"/>
    </source>
</evidence>
<dbReference type="EMBL" id="AP027079">
    <property type="protein sequence ID" value="BDU67904.1"/>
    <property type="molecule type" value="Genomic_DNA"/>
</dbReference>
<gene>
    <name evidence="2" type="ORF">GETHOR_00050</name>
</gene>
<organism evidence="2 3">
    <name type="scientific">Geothrix oryzae</name>
    <dbReference type="NCBI Taxonomy" id="2927975"/>
    <lineage>
        <taxon>Bacteria</taxon>
        <taxon>Pseudomonadati</taxon>
        <taxon>Acidobacteriota</taxon>
        <taxon>Holophagae</taxon>
        <taxon>Holophagales</taxon>
        <taxon>Holophagaceae</taxon>
        <taxon>Geothrix</taxon>
    </lineage>
</organism>
<dbReference type="Gene3D" id="3.10.490.10">
    <property type="entry name" value="Gamma-glutamyl cyclotransferase-like"/>
    <property type="match status" value="1"/>
</dbReference>
<dbReference type="InterPro" id="IPR013024">
    <property type="entry name" value="GGCT-like"/>
</dbReference>
<accession>A0ABM8DLU2</accession>
<dbReference type="InterPro" id="IPR036568">
    <property type="entry name" value="GGCT-like_sf"/>
</dbReference>
<proteinExistence type="predicted"/>
<protein>
    <submittedName>
        <fullName evidence="2">Gamma-glutamylcyclotransferase</fullName>
    </submittedName>
</protein>
<dbReference type="RefSeq" id="WP_286354530.1">
    <property type="nucleotide sequence ID" value="NZ_AP027079.1"/>
</dbReference>
<sequence>MSADGLFVYGTLREGGSRHAWLRRTDPEGLTGAWVAGRLFHLSAGYPALVAGAEPEVPPPGPGWVRGDFVGYDSEGDLESALADLDSLEGVEEGLFSRQILPVLLEGGHRYRAWVYVFHVERLPRLEREAVELPDGDWARYF</sequence>
<name>A0ABM8DLU2_9BACT</name>
<dbReference type="Proteomes" id="UP001242010">
    <property type="component" value="Chromosome"/>
</dbReference>
<dbReference type="Pfam" id="PF06094">
    <property type="entry name" value="GGACT"/>
    <property type="match status" value="1"/>
</dbReference>
<evidence type="ECO:0000313" key="2">
    <source>
        <dbReference type="EMBL" id="BDU67904.1"/>
    </source>
</evidence>
<dbReference type="InterPro" id="IPR009288">
    <property type="entry name" value="AIG2-like_dom"/>
</dbReference>
<dbReference type="SUPFAM" id="SSF110857">
    <property type="entry name" value="Gamma-glutamyl cyclotransferase-like"/>
    <property type="match status" value="1"/>
</dbReference>
<dbReference type="CDD" id="cd06661">
    <property type="entry name" value="GGCT_like"/>
    <property type="match status" value="1"/>
</dbReference>
<keyword evidence="3" id="KW-1185">Reference proteome</keyword>
<reference evidence="3" key="1">
    <citation type="journal article" date="2023" name="Int. J. Syst. Evol. Microbiol.">
        <title>Mesoterricola silvestris gen. nov., sp. nov., Mesoterricola sediminis sp. nov., Geothrix oryzae sp. nov., Geothrix edaphica sp. nov., Geothrix rubra sp. nov., and Geothrix limicola sp. nov., six novel members of Acidobacteriota isolated from soils.</title>
        <authorList>
            <person name="Itoh H."/>
            <person name="Sugisawa Y."/>
            <person name="Mise K."/>
            <person name="Xu Z."/>
            <person name="Kuniyasu M."/>
            <person name="Ushijima N."/>
            <person name="Kawano K."/>
            <person name="Kobayashi E."/>
            <person name="Shiratori Y."/>
            <person name="Masuda Y."/>
            <person name="Senoo K."/>
        </authorList>
    </citation>
    <scope>NUCLEOTIDE SEQUENCE [LARGE SCALE GENOMIC DNA]</scope>
    <source>
        <strain evidence="3">Red222</strain>
    </source>
</reference>